<evidence type="ECO:0000313" key="1">
    <source>
        <dbReference type="EMBL" id="KAF9050908.1"/>
    </source>
</evidence>
<protein>
    <submittedName>
        <fullName evidence="1">Uncharacterized protein</fullName>
    </submittedName>
</protein>
<comment type="caution">
    <text evidence="1">The sequence shown here is derived from an EMBL/GenBank/DDBJ whole genome shotgun (WGS) entry which is preliminary data.</text>
</comment>
<gene>
    <name evidence="1" type="ORF">BDP27DRAFT_1345589</name>
</gene>
<evidence type="ECO:0000313" key="2">
    <source>
        <dbReference type="Proteomes" id="UP000772434"/>
    </source>
</evidence>
<organism evidence="1 2">
    <name type="scientific">Rhodocollybia butyracea</name>
    <dbReference type="NCBI Taxonomy" id="206335"/>
    <lineage>
        <taxon>Eukaryota</taxon>
        <taxon>Fungi</taxon>
        <taxon>Dikarya</taxon>
        <taxon>Basidiomycota</taxon>
        <taxon>Agaricomycotina</taxon>
        <taxon>Agaricomycetes</taxon>
        <taxon>Agaricomycetidae</taxon>
        <taxon>Agaricales</taxon>
        <taxon>Marasmiineae</taxon>
        <taxon>Omphalotaceae</taxon>
        <taxon>Rhodocollybia</taxon>
    </lineage>
</organism>
<reference evidence="1" key="1">
    <citation type="submission" date="2020-11" db="EMBL/GenBank/DDBJ databases">
        <authorList>
            <consortium name="DOE Joint Genome Institute"/>
            <person name="Ahrendt S."/>
            <person name="Riley R."/>
            <person name="Andreopoulos W."/>
            <person name="Labutti K."/>
            <person name="Pangilinan J."/>
            <person name="Ruiz-Duenas F.J."/>
            <person name="Barrasa J.M."/>
            <person name="Sanchez-Garcia M."/>
            <person name="Camarero S."/>
            <person name="Miyauchi S."/>
            <person name="Serrano A."/>
            <person name="Linde D."/>
            <person name="Babiker R."/>
            <person name="Drula E."/>
            <person name="Ayuso-Fernandez I."/>
            <person name="Pacheco R."/>
            <person name="Padilla G."/>
            <person name="Ferreira P."/>
            <person name="Barriuso J."/>
            <person name="Kellner H."/>
            <person name="Castanera R."/>
            <person name="Alfaro M."/>
            <person name="Ramirez L."/>
            <person name="Pisabarro A.G."/>
            <person name="Kuo A."/>
            <person name="Tritt A."/>
            <person name="Lipzen A."/>
            <person name="He G."/>
            <person name="Yan M."/>
            <person name="Ng V."/>
            <person name="Cullen D."/>
            <person name="Martin F."/>
            <person name="Rosso M.-N."/>
            <person name="Henrissat B."/>
            <person name="Hibbett D."/>
            <person name="Martinez A.T."/>
            <person name="Grigoriev I.V."/>
        </authorList>
    </citation>
    <scope>NUCLEOTIDE SEQUENCE</scope>
    <source>
        <strain evidence="1">AH 40177</strain>
    </source>
</reference>
<name>A0A9P5P2Z7_9AGAR</name>
<keyword evidence="2" id="KW-1185">Reference proteome</keyword>
<feature type="non-terminal residue" evidence="1">
    <location>
        <position position="1"/>
    </location>
</feature>
<dbReference type="Proteomes" id="UP000772434">
    <property type="component" value="Unassembled WGS sequence"/>
</dbReference>
<proteinExistence type="predicted"/>
<dbReference type="AlphaFoldDB" id="A0A9P5P2Z7"/>
<dbReference type="EMBL" id="JADNRY010000465">
    <property type="protein sequence ID" value="KAF9050908.1"/>
    <property type="molecule type" value="Genomic_DNA"/>
</dbReference>
<sequence length="70" mass="7774">CHMTMLSSIVISLFSLSFLLLLLSHLSSLEFKFSLSSLPIHALVMDLSTTQQALLLFSTAQSWHIGCSIY</sequence>
<accession>A0A9P5P2Z7</accession>